<dbReference type="GO" id="GO:0005929">
    <property type="term" value="C:cilium"/>
    <property type="evidence" value="ECO:0007669"/>
    <property type="project" value="UniProtKB-SubCell"/>
</dbReference>
<evidence type="ECO:0000256" key="17">
    <source>
        <dbReference type="SAM" id="MobiDB-lite"/>
    </source>
</evidence>
<organism evidence="20 21">
    <name type="scientific">Myodes glareolus</name>
    <name type="common">Bank vole</name>
    <name type="synonym">Clethrionomys glareolus</name>
    <dbReference type="NCBI Taxonomy" id="447135"/>
    <lineage>
        <taxon>Eukaryota</taxon>
        <taxon>Metazoa</taxon>
        <taxon>Chordata</taxon>
        <taxon>Craniata</taxon>
        <taxon>Vertebrata</taxon>
        <taxon>Euteleostomi</taxon>
        <taxon>Mammalia</taxon>
        <taxon>Eutheria</taxon>
        <taxon>Euarchontoglires</taxon>
        <taxon>Glires</taxon>
        <taxon>Rodentia</taxon>
        <taxon>Myomorpha</taxon>
        <taxon>Muroidea</taxon>
        <taxon>Cricetidae</taxon>
        <taxon>Arvicolinae</taxon>
        <taxon>Myodes</taxon>
    </lineage>
</organism>
<evidence type="ECO:0000256" key="2">
    <source>
        <dbReference type="ARBA" id="ARBA00004245"/>
    </source>
</evidence>
<evidence type="ECO:0000256" key="7">
    <source>
        <dbReference type="ARBA" id="ARBA00022692"/>
    </source>
</evidence>
<name>A0AAW0H881_MYOGA</name>
<evidence type="ECO:0000256" key="8">
    <source>
        <dbReference type="ARBA" id="ARBA00022725"/>
    </source>
</evidence>
<keyword evidence="8" id="KW-0552">Olfaction</keyword>
<dbReference type="PROSITE" id="PS50262">
    <property type="entry name" value="G_PROTEIN_RECEP_F1_2"/>
    <property type="match status" value="1"/>
</dbReference>
<evidence type="ECO:0000256" key="1">
    <source>
        <dbReference type="ARBA" id="ARBA00004138"/>
    </source>
</evidence>
<dbReference type="GO" id="GO:0007608">
    <property type="term" value="P:sensory perception of smell"/>
    <property type="evidence" value="ECO:0007669"/>
    <property type="project" value="UniProtKB-KW"/>
</dbReference>
<accession>A0AAW0H881</accession>
<dbReference type="Pfam" id="PF14886">
    <property type="entry name" value="FAM183"/>
    <property type="match status" value="1"/>
</dbReference>
<keyword evidence="6" id="KW-0716">Sensory transduction</keyword>
<sequence length="311" mass="36013">MRCVWPLHLNTIRTDMSNHTRVTHFILMGFSDTPQLKLVVIPFFLLVYTFGLLGNISIIAVVVRDSKLHSPMYFFLKNLSFLDMCYTSATIPKAVVMSFTGSGLISYLECVAQLYMFFTLACTECFLLTAMAYDRYLAILRPLLYGTIMSHKCRVELVVTAWEKSDSLTSQSKGKAMAGHMGQKMVQDEVHQNQILRELFLKELRTQKLYTQYHVNPLRKVHTIARKPMSWHDNLEEPADAKFLNLIHHAAQGPRKKYPETQTESQEIGWDPIPLVNPDRQDNRLNHFKVYHDITLYKAKLWSLGEDDHQK</sequence>
<evidence type="ECO:0000256" key="3">
    <source>
        <dbReference type="ARBA" id="ARBA00004651"/>
    </source>
</evidence>
<evidence type="ECO:0000313" key="21">
    <source>
        <dbReference type="Proteomes" id="UP001488838"/>
    </source>
</evidence>
<keyword evidence="7 16" id="KW-0812">Transmembrane</keyword>
<feature type="transmembrane region" description="Helical" evidence="18">
    <location>
        <begin position="114"/>
        <end position="133"/>
    </location>
</feature>
<evidence type="ECO:0000256" key="12">
    <source>
        <dbReference type="ARBA" id="ARBA00023170"/>
    </source>
</evidence>
<reference evidence="20 21" key="1">
    <citation type="journal article" date="2023" name="bioRxiv">
        <title>Conserved and derived expression patterns and positive selection on dental genes reveal complex evolutionary context of ever-growing rodent molars.</title>
        <authorList>
            <person name="Calamari Z.T."/>
            <person name="Song A."/>
            <person name="Cohen E."/>
            <person name="Akter M."/>
            <person name="Roy R.D."/>
            <person name="Hallikas O."/>
            <person name="Christensen M.M."/>
            <person name="Li P."/>
            <person name="Marangoni P."/>
            <person name="Jernvall J."/>
            <person name="Klein O.D."/>
        </authorList>
    </citation>
    <scope>NUCLEOTIDE SEQUENCE [LARGE SCALE GENOMIC DNA]</scope>
    <source>
        <strain evidence="20">V071</strain>
    </source>
</reference>
<dbReference type="PROSITE" id="PS00237">
    <property type="entry name" value="G_PROTEIN_RECEP_F1_1"/>
    <property type="match status" value="1"/>
</dbReference>
<evidence type="ECO:0000256" key="13">
    <source>
        <dbReference type="ARBA" id="ARBA00023212"/>
    </source>
</evidence>
<dbReference type="Gene3D" id="1.20.1070.10">
    <property type="entry name" value="Rhodopsin 7-helix transmembrane proteins"/>
    <property type="match status" value="1"/>
</dbReference>
<evidence type="ECO:0000256" key="10">
    <source>
        <dbReference type="ARBA" id="ARBA00023040"/>
    </source>
</evidence>
<dbReference type="PANTHER" id="PTHR26452">
    <property type="entry name" value="OLFACTORY RECEPTOR"/>
    <property type="match status" value="1"/>
</dbReference>
<keyword evidence="4" id="KW-1003">Cell membrane</keyword>
<comment type="subcellular location">
    <subcellularLocation>
        <location evidence="3">Cell membrane</location>
        <topology evidence="3">Multi-pass membrane protein</topology>
    </subcellularLocation>
    <subcellularLocation>
        <location evidence="1">Cell projection</location>
        <location evidence="1">Cilium</location>
    </subcellularLocation>
    <subcellularLocation>
        <location evidence="2">Cytoplasm</location>
        <location evidence="2">Cytoskeleton</location>
    </subcellularLocation>
</comment>
<keyword evidence="21" id="KW-1185">Reference proteome</keyword>
<dbReference type="InterPro" id="IPR017452">
    <property type="entry name" value="GPCR_Rhodpsn_7TM"/>
</dbReference>
<feature type="transmembrane region" description="Helical" evidence="18">
    <location>
        <begin position="38"/>
        <end position="63"/>
    </location>
</feature>
<protein>
    <recommendedName>
        <fullName evidence="19">G-protein coupled receptors family 1 profile domain-containing protein</fullName>
    </recommendedName>
</protein>
<evidence type="ECO:0000256" key="16">
    <source>
        <dbReference type="RuleBase" id="RU000688"/>
    </source>
</evidence>
<evidence type="ECO:0000256" key="15">
    <source>
        <dbReference type="ARBA" id="ARBA00034777"/>
    </source>
</evidence>
<dbReference type="InterPro" id="IPR000276">
    <property type="entry name" value="GPCR_Rhodpsn"/>
</dbReference>
<comment type="caution">
    <text evidence="20">The sequence shown here is derived from an EMBL/GenBank/DDBJ whole genome shotgun (WGS) entry which is preliminary data.</text>
</comment>
<evidence type="ECO:0000256" key="18">
    <source>
        <dbReference type="SAM" id="Phobius"/>
    </source>
</evidence>
<dbReference type="PRINTS" id="PR00237">
    <property type="entry name" value="GPCRRHODOPSN"/>
</dbReference>
<proteinExistence type="inferred from homology"/>
<keyword evidence="12 16" id="KW-0675">Receptor</keyword>
<keyword evidence="13" id="KW-0206">Cytoskeleton</keyword>
<evidence type="ECO:0000256" key="14">
    <source>
        <dbReference type="ARBA" id="ARBA00023273"/>
    </source>
</evidence>
<dbReference type="InterPro" id="IPR050516">
    <property type="entry name" value="Olfactory_GPCR"/>
</dbReference>
<keyword evidence="10 16" id="KW-0297">G-protein coupled receptor</keyword>
<dbReference type="SUPFAM" id="SSF81321">
    <property type="entry name" value="Family A G protein-coupled receptor-like"/>
    <property type="match status" value="1"/>
</dbReference>
<evidence type="ECO:0000256" key="5">
    <source>
        <dbReference type="ARBA" id="ARBA00022490"/>
    </source>
</evidence>
<keyword evidence="11 18" id="KW-0472">Membrane</keyword>
<dbReference type="Pfam" id="PF00001">
    <property type="entry name" value="7tm_1"/>
    <property type="match status" value="1"/>
</dbReference>
<dbReference type="InterPro" id="IPR029214">
    <property type="entry name" value="CFAP144"/>
</dbReference>
<keyword evidence="5" id="KW-0963">Cytoplasm</keyword>
<evidence type="ECO:0000259" key="19">
    <source>
        <dbReference type="PROSITE" id="PS50262"/>
    </source>
</evidence>
<dbReference type="EMBL" id="JBBHLL010000670">
    <property type="protein sequence ID" value="KAK7798712.1"/>
    <property type="molecule type" value="Genomic_DNA"/>
</dbReference>
<evidence type="ECO:0000256" key="6">
    <source>
        <dbReference type="ARBA" id="ARBA00022606"/>
    </source>
</evidence>
<dbReference type="GO" id="GO:0004930">
    <property type="term" value="F:G protein-coupled receptor activity"/>
    <property type="evidence" value="ECO:0007669"/>
    <property type="project" value="UniProtKB-KW"/>
</dbReference>
<feature type="transmembrane region" description="Helical" evidence="18">
    <location>
        <begin position="84"/>
        <end position="108"/>
    </location>
</feature>
<comment type="similarity">
    <text evidence="16">Belongs to the G-protein coupled receptor 1 family.</text>
</comment>
<evidence type="ECO:0000256" key="9">
    <source>
        <dbReference type="ARBA" id="ARBA00022989"/>
    </source>
</evidence>
<dbReference type="FunFam" id="1.20.1070.10:FF:000410">
    <property type="entry name" value="Olfactory receptor 1348"/>
    <property type="match status" value="1"/>
</dbReference>
<keyword evidence="9 18" id="KW-1133">Transmembrane helix</keyword>
<evidence type="ECO:0000313" key="20">
    <source>
        <dbReference type="EMBL" id="KAK7798712.1"/>
    </source>
</evidence>
<gene>
    <name evidence="20" type="ORF">U0070_000229</name>
</gene>
<feature type="region of interest" description="Disordered" evidence="17">
    <location>
        <begin position="253"/>
        <end position="275"/>
    </location>
</feature>
<dbReference type="AlphaFoldDB" id="A0AAW0H881"/>
<evidence type="ECO:0000256" key="4">
    <source>
        <dbReference type="ARBA" id="ARBA00022475"/>
    </source>
</evidence>
<keyword evidence="14" id="KW-0966">Cell projection</keyword>
<dbReference type="GO" id="GO:0005856">
    <property type="term" value="C:cytoskeleton"/>
    <property type="evidence" value="ECO:0007669"/>
    <property type="project" value="UniProtKB-SubCell"/>
</dbReference>
<dbReference type="Proteomes" id="UP001488838">
    <property type="component" value="Unassembled WGS sequence"/>
</dbReference>
<dbReference type="GO" id="GO:0005886">
    <property type="term" value="C:plasma membrane"/>
    <property type="evidence" value="ECO:0007669"/>
    <property type="project" value="UniProtKB-SubCell"/>
</dbReference>
<comment type="similarity">
    <text evidence="15">Belongs to the CFAP144 family.</text>
</comment>
<feature type="domain" description="G-protein coupled receptors family 1 profile" evidence="19">
    <location>
        <begin position="54"/>
        <end position="162"/>
    </location>
</feature>
<keyword evidence="16" id="KW-0807">Transducer</keyword>
<evidence type="ECO:0000256" key="11">
    <source>
        <dbReference type="ARBA" id="ARBA00023136"/>
    </source>
</evidence>